<organism evidence="2 3">
    <name type="scientific">Paenibacillus sepulcri</name>
    <dbReference type="NCBI Taxonomy" id="359917"/>
    <lineage>
        <taxon>Bacteria</taxon>
        <taxon>Bacillati</taxon>
        <taxon>Bacillota</taxon>
        <taxon>Bacilli</taxon>
        <taxon>Bacillales</taxon>
        <taxon>Paenibacillaceae</taxon>
        <taxon>Paenibacillus</taxon>
    </lineage>
</organism>
<dbReference type="Pfam" id="PF22882">
    <property type="entry name" value="GT-D-like"/>
    <property type="match status" value="1"/>
</dbReference>
<keyword evidence="3" id="KW-1185">Reference proteome</keyword>
<sequence length="137" mass="14788">RKHFQPLLYPVMRGHGIDPGALRMTHSTINYGLYQAGLLTRLLTGQRLLVIGNAAPELAETLTRHGLLVSGMISPVKGFADIDRVMDEAHHAVFDLALVSAGIPAVVLCWRIAAEQGKVALDFGHMADAIIKGKVTL</sequence>
<protein>
    <recommendedName>
        <fullName evidence="1">GT-D fold-like domain-containing protein</fullName>
    </recommendedName>
</protein>
<proteinExistence type="predicted"/>
<evidence type="ECO:0000313" key="3">
    <source>
        <dbReference type="Proteomes" id="UP001519887"/>
    </source>
</evidence>
<feature type="non-terminal residue" evidence="2">
    <location>
        <position position="1"/>
    </location>
</feature>
<feature type="domain" description="GT-D fold-like" evidence="1">
    <location>
        <begin position="2"/>
        <end position="130"/>
    </location>
</feature>
<dbReference type="Proteomes" id="UP001519887">
    <property type="component" value="Unassembled WGS sequence"/>
</dbReference>
<evidence type="ECO:0000259" key="1">
    <source>
        <dbReference type="Pfam" id="PF22882"/>
    </source>
</evidence>
<name>A0ABS7CE16_9BACL</name>
<evidence type="ECO:0000313" key="2">
    <source>
        <dbReference type="EMBL" id="MBW7459180.1"/>
    </source>
</evidence>
<dbReference type="InterPro" id="IPR049785">
    <property type="entry name" value="GT-D-like_firm"/>
</dbReference>
<gene>
    <name evidence="2" type="ORF">K0U00_34530</name>
</gene>
<dbReference type="InterPro" id="IPR055171">
    <property type="entry name" value="GT-D-like"/>
</dbReference>
<dbReference type="EMBL" id="JAHZIK010001518">
    <property type="protein sequence ID" value="MBW7459180.1"/>
    <property type="molecule type" value="Genomic_DNA"/>
</dbReference>
<accession>A0ABS7CE16</accession>
<dbReference type="NCBIfam" id="NF040628">
    <property type="entry name" value="GT-D_rel"/>
    <property type="match status" value="1"/>
</dbReference>
<reference evidence="2 3" key="1">
    <citation type="submission" date="2021-07" db="EMBL/GenBank/DDBJ databases">
        <title>Paenibacillus radiodurans sp. nov., isolated from the southeastern edge of Tengger Desert.</title>
        <authorList>
            <person name="Zhang G."/>
        </authorList>
    </citation>
    <scope>NUCLEOTIDE SEQUENCE [LARGE SCALE GENOMIC DNA]</scope>
    <source>
        <strain evidence="2 3">CCM 7311</strain>
    </source>
</reference>
<comment type="caution">
    <text evidence="2">The sequence shown here is derived from an EMBL/GenBank/DDBJ whole genome shotgun (WGS) entry which is preliminary data.</text>
</comment>